<accession>A0A109KX46</accession>
<evidence type="ECO:0000313" key="2">
    <source>
        <dbReference type="Proteomes" id="UP000063434"/>
    </source>
</evidence>
<dbReference type="EMBL" id="LCYC01000031">
    <property type="protein sequence ID" value="KWV77061.1"/>
    <property type="molecule type" value="Genomic_DNA"/>
</dbReference>
<dbReference type="SUPFAM" id="SSF58104">
    <property type="entry name" value="Methyl-accepting chemotaxis protein (MCP) signaling domain"/>
    <property type="match status" value="1"/>
</dbReference>
<dbReference type="Proteomes" id="UP000063434">
    <property type="component" value="Unassembled WGS sequence"/>
</dbReference>
<name>A0A109KX46_PSEFL</name>
<gene>
    <name evidence="1" type="ORF">PFL603g_02443</name>
</gene>
<evidence type="ECO:0000313" key="1">
    <source>
        <dbReference type="EMBL" id="KWV77061.1"/>
    </source>
</evidence>
<sequence length="96" mass="10306">MLSRKLSEQLGELFEELVNALRLVGDGVICISNMNAQIASATEEQSTVTPEVNGSVASIRHLTESFAGSLQTSALEITALGQSKKQQQALLDGFQR</sequence>
<reference evidence="1 2" key="1">
    <citation type="submission" date="2015-05" db="EMBL/GenBank/DDBJ databases">
        <title>A genomic and transcriptomic approach to investigate the blue pigment phenotype in Pseudomonas fluorescens.</title>
        <authorList>
            <person name="Andreani N.A."/>
            <person name="Cardazzo B."/>
        </authorList>
    </citation>
    <scope>NUCLEOTIDE SEQUENCE [LARGE SCALE GENOMIC DNA]</scope>
    <source>
        <strain evidence="1 2">Ps_40</strain>
    </source>
</reference>
<comment type="caution">
    <text evidence="1">The sequence shown here is derived from an EMBL/GenBank/DDBJ whole genome shotgun (WGS) entry which is preliminary data.</text>
</comment>
<evidence type="ECO:0008006" key="3">
    <source>
        <dbReference type="Google" id="ProtNLM"/>
    </source>
</evidence>
<proteinExistence type="predicted"/>
<dbReference type="PATRIC" id="fig|294.195.peg.2598"/>
<protein>
    <recommendedName>
        <fullName evidence="3">Methyl-accepting chemotaxis protein</fullName>
    </recommendedName>
</protein>
<dbReference type="Gene3D" id="1.10.287.950">
    <property type="entry name" value="Methyl-accepting chemotaxis protein"/>
    <property type="match status" value="1"/>
</dbReference>
<organism evidence="1 2">
    <name type="scientific">Pseudomonas fluorescens</name>
    <dbReference type="NCBI Taxonomy" id="294"/>
    <lineage>
        <taxon>Bacteria</taxon>
        <taxon>Pseudomonadati</taxon>
        <taxon>Pseudomonadota</taxon>
        <taxon>Gammaproteobacteria</taxon>
        <taxon>Pseudomonadales</taxon>
        <taxon>Pseudomonadaceae</taxon>
        <taxon>Pseudomonas</taxon>
    </lineage>
</organism>
<dbReference type="AlphaFoldDB" id="A0A109KX46"/>